<dbReference type="Gene3D" id="3.20.20.70">
    <property type="entry name" value="Aldolase class I"/>
    <property type="match status" value="1"/>
</dbReference>
<dbReference type="Proteomes" id="UP001449795">
    <property type="component" value="Chromosome"/>
</dbReference>
<dbReference type="Pfam" id="PF03060">
    <property type="entry name" value="NMO"/>
    <property type="match status" value="2"/>
</dbReference>
<dbReference type="GO" id="GO:0004497">
    <property type="term" value="F:monooxygenase activity"/>
    <property type="evidence" value="ECO:0007669"/>
    <property type="project" value="UniProtKB-KW"/>
</dbReference>
<dbReference type="PANTHER" id="PTHR32332">
    <property type="entry name" value="2-NITROPROPANE DIOXYGENASE"/>
    <property type="match status" value="1"/>
</dbReference>
<feature type="region of interest" description="Disordered" evidence="4">
    <location>
        <begin position="1"/>
        <end position="30"/>
    </location>
</feature>
<dbReference type="SUPFAM" id="SSF51412">
    <property type="entry name" value="Inosine monophosphate dehydrogenase (IMPDH)"/>
    <property type="match status" value="1"/>
</dbReference>
<feature type="compositionally biased region" description="Pro residues" evidence="4">
    <location>
        <begin position="1"/>
        <end position="10"/>
    </location>
</feature>
<accession>A0ABZ3D6L5</accession>
<dbReference type="RefSeq" id="WP_342628877.1">
    <property type="nucleotide sequence ID" value="NZ_CP152276.1"/>
</dbReference>
<evidence type="ECO:0000313" key="6">
    <source>
        <dbReference type="Proteomes" id="UP001449795"/>
    </source>
</evidence>
<dbReference type="InterPro" id="IPR013785">
    <property type="entry name" value="Aldolase_TIM"/>
</dbReference>
<evidence type="ECO:0000256" key="4">
    <source>
        <dbReference type="SAM" id="MobiDB-lite"/>
    </source>
</evidence>
<gene>
    <name evidence="5" type="ORF">AAC691_02840</name>
</gene>
<evidence type="ECO:0000313" key="5">
    <source>
        <dbReference type="EMBL" id="XAE43414.1"/>
    </source>
</evidence>
<dbReference type="EC" id="1.13.12.-" evidence="5"/>
<name>A0ABZ3D6L5_9PROT</name>
<keyword evidence="1" id="KW-0285">Flavoprotein</keyword>
<sequence length="375" mass="39519">MMDDFSPPPEGNEQAHDTAAHDAAHDTARSAARSAARARLDRLWSAGTGFLGSRYAILGGAMSWVSERNLVSAISNAGGFGVLACGAMEPDRLAEEIAATQAMTSRPFGVNLITMHPRLDDLVRVCLAAKVTHVVLAGGIPPGPAIRAIKDGGARAIAFAPALVLAKRLVRMGVDALVIEGAEAGGHIGPVSLTVLAQEVLPFIRSVPVFVAGGLGRGEAILSYLEQGAAGAQLGTRFAASAESIAHDRFKAAFVRANARDAVASIQLDERFPVIPVRGLTNEGTRAFLRHQGETVRRFLDGEFTREQAQLEIEHFWAGSLRRAVIDGDVENGSVMAGQSVGMISAVQPVAAIIAELVEQAVDALVRRDNPAEEM</sequence>
<dbReference type="EMBL" id="CP152276">
    <property type="protein sequence ID" value="XAE43414.1"/>
    <property type="molecule type" value="Genomic_DNA"/>
</dbReference>
<feature type="compositionally biased region" description="Basic and acidic residues" evidence="4">
    <location>
        <begin position="13"/>
        <end position="28"/>
    </location>
</feature>
<keyword evidence="2" id="KW-0288">FMN</keyword>
<dbReference type="CDD" id="cd04730">
    <property type="entry name" value="NPD_like"/>
    <property type="match status" value="1"/>
</dbReference>
<protein>
    <submittedName>
        <fullName evidence="5">Nitronate monooxygenase</fullName>
        <ecNumber evidence="5">1.13.12.-</ecNumber>
    </submittedName>
</protein>
<proteinExistence type="predicted"/>
<reference evidence="5 6" key="1">
    <citation type="submission" date="2024-04" db="EMBL/GenBank/DDBJ databases">
        <title>Complete genome sequence of Nguyenibacter vanlangesis HBCM-1154, a strain capable of nitrogen fixation, IAA production, and phosphorus solubilization isolated from sugarcane soil.</title>
        <authorList>
            <person name="MY HANH P."/>
        </authorList>
    </citation>
    <scope>NUCLEOTIDE SEQUENCE [LARGE SCALE GENOMIC DNA]</scope>
    <source>
        <strain evidence="5 6">HBCM 1154</strain>
    </source>
</reference>
<dbReference type="InterPro" id="IPR004136">
    <property type="entry name" value="NMO"/>
</dbReference>
<organism evidence="5 6">
    <name type="scientific">Nguyenibacter vanlangensis</name>
    <dbReference type="NCBI Taxonomy" id="1216886"/>
    <lineage>
        <taxon>Bacteria</taxon>
        <taxon>Pseudomonadati</taxon>
        <taxon>Pseudomonadota</taxon>
        <taxon>Alphaproteobacteria</taxon>
        <taxon>Acetobacterales</taxon>
        <taxon>Acetobacteraceae</taxon>
        <taxon>Nguyenibacter</taxon>
    </lineage>
</organism>
<evidence type="ECO:0000256" key="2">
    <source>
        <dbReference type="ARBA" id="ARBA00022643"/>
    </source>
</evidence>
<evidence type="ECO:0000256" key="1">
    <source>
        <dbReference type="ARBA" id="ARBA00022630"/>
    </source>
</evidence>
<keyword evidence="3 5" id="KW-0560">Oxidoreductase</keyword>
<keyword evidence="5" id="KW-0503">Monooxygenase</keyword>
<evidence type="ECO:0000256" key="3">
    <source>
        <dbReference type="ARBA" id="ARBA00023002"/>
    </source>
</evidence>
<keyword evidence="6" id="KW-1185">Reference proteome</keyword>